<comment type="caution">
    <text evidence="2">The sequence shown here is derived from an EMBL/GenBank/DDBJ whole genome shotgun (WGS) entry which is preliminary data.</text>
</comment>
<name>A0A8H6LY23_9AGAR</name>
<evidence type="ECO:0000313" key="3">
    <source>
        <dbReference type="Proteomes" id="UP000521943"/>
    </source>
</evidence>
<sequence>MSCIVNFSHASADTVRQASMTESLAPTRIQLASDILAPLSFTNEQLRCALRSSSQDLVAKASFDGHETKDLPFDTAPTAARKVSRFDTVTEAGRRHTDSKTAEIGG</sequence>
<reference evidence="2 3" key="1">
    <citation type="submission" date="2020-07" db="EMBL/GenBank/DDBJ databases">
        <title>Comparative genomics of pyrophilous fungi reveals a link between fire events and developmental genes.</title>
        <authorList>
            <consortium name="DOE Joint Genome Institute"/>
            <person name="Steindorff A.S."/>
            <person name="Carver A."/>
            <person name="Calhoun S."/>
            <person name="Stillman K."/>
            <person name="Liu H."/>
            <person name="Lipzen A."/>
            <person name="Pangilinan J."/>
            <person name="Labutti K."/>
            <person name="Bruns T.D."/>
            <person name="Grigoriev I.V."/>
        </authorList>
    </citation>
    <scope>NUCLEOTIDE SEQUENCE [LARGE SCALE GENOMIC DNA]</scope>
    <source>
        <strain evidence="2 3">CBS 144469</strain>
    </source>
</reference>
<dbReference type="Proteomes" id="UP000521943">
    <property type="component" value="Unassembled WGS sequence"/>
</dbReference>
<evidence type="ECO:0000313" key="2">
    <source>
        <dbReference type="EMBL" id="KAF6747050.1"/>
    </source>
</evidence>
<dbReference type="EMBL" id="JACGCI010000085">
    <property type="protein sequence ID" value="KAF6747047.1"/>
    <property type="molecule type" value="Genomic_DNA"/>
</dbReference>
<dbReference type="EMBL" id="JACGCI010000085">
    <property type="protein sequence ID" value="KAF6747050.1"/>
    <property type="molecule type" value="Genomic_DNA"/>
</dbReference>
<keyword evidence="3" id="KW-1185">Reference proteome</keyword>
<protein>
    <submittedName>
        <fullName evidence="2">Uncharacterized protein</fullName>
    </submittedName>
</protein>
<proteinExistence type="predicted"/>
<dbReference type="AlphaFoldDB" id="A0A8H6LY23"/>
<accession>A0A8H6LY23</accession>
<organism evidence="2 3">
    <name type="scientific">Ephemerocybe angulata</name>
    <dbReference type="NCBI Taxonomy" id="980116"/>
    <lineage>
        <taxon>Eukaryota</taxon>
        <taxon>Fungi</taxon>
        <taxon>Dikarya</taxon>
        <taxon>Basidiomycota</taxon>
        <taxon>Agaricomycotina</taxon>
        <taxon>Agaricomycetes</taxon>
        <taxon>Agaricomycetidae</taxon>
        <taxon>Agaricales</taxon>
        <taxon>Agaricineae</taxon>
        <taxon>Psathyrellaceae</taxon>
        <taxon>Ephemerocybe</taxon>
    </lineage>
</organism>
<evidence type="ECO:0000313" key="1">
    <source>
        <dbReference type="EMBL" id="KAF6747047.1"/>
    </source>
</evidence>
<gene>
    <name evidence="1" type="ORF">DFP72DRAFT_1075692</name>
    <name evidence="2" type="ORF">DFP72DRAFT_1075694</name>
</gene>